<evidence type="ECO:0000313" key="12">
    <source>
        <dbReference type="Proteomes" id="UP000002061"/>
    </source>
</evidence>
<dbReference type="PANTHER" id="PTHR43616:SF5">
    <property type="entry name" value="GLYCEROL DEHYDROGENASE 1"/>
    <property type="match status" value="1"/>
</dbReference>
<reference evidence="11" key="1">
    <citation type="submission" date="2010-04" db="EMBL/GenBank/DDBJ databases">
        <title>Complete sequence of Methanocaldococcus infernus ME.</title>
        <authorList>
            <consortium name="US DOE Joint Genome Institute"/>
            <person name="Lucas S."/>
            <person name="Copeland A."/>
            <person name="Lapidus A."/>
            <person name="Cheng J.-F."/>
            <person name="Bruce D."/>
            <person name="Goodwin L."/>
            <person name="Pitluck S."/>
            <person name="Munk A.C."/>
            <person name="Detter J.C."/>
            <person name="Han C."/>
            <person name="Tapia R."/>
            <person name="Land M."/>
            <person name="Hauser L."/>
            <person name="Kyrpides N."/>
            <person name="Mikhailova N."/>
            <person name="Sieprawska-Lupa M."/>
            <person name="Whitman W.B."/>
            <person name="Woyke T."/>
        </authorList>
    </citation>
    <scope>NUCLEOTIDE SEQUENCE [LARGE SCALE GENOMIC DNA]</scope>
    <source>
        <strain evidence="11">ME</strain>
    </source>
</reference>
<evidence type="ECO:0000256" key="1">
    <source>
        <dbReference type="ARBA" id="ARBA00022490"/>
    </source>
</evidence>
<dbReference type="InterPro" id="IPR016205">
    <property type="entry name" value="Glycerol_DH"/>
</dbReference>
<dbReference type="InterPro" id="IPR032837">
    <property type="entry name" value="G1PDH"/>
</dbReference>
<evidence type="ECO:0000313" key="11">
    <source>
        <dbReference type="EMBL" id="ADG13177.1"/>
    </source>
</evidence>
<dbReference type="Proteomes" id="UP000002061">
    <property type="component" value="Chromosome"/>
</dbReference>
<sequence length="319" mass="35541">MPRYTIIKRKALNSLPEVLEKLNLKNPLVVSGRNTKKYNKFDYDLVLYDEEIEVKGYDCIIGLGGGKAIDVAKYIAYKNKLPVISVPTTASNDGISSPVVALKKPSFLATAPIAVIADIDIIEKSPKRLLRAGLGDIVSNITAVLDWKLAKEEVNEKFSEGSAIFSMTIAKELINYILNSNLEEYVSKLTKALIGSGICIAMANTTRPASGGEHLFSHALDLLKEKYNFNSLHGEQCGVGTLIISYLHKKEGRENYLEEILESLKKVKAPITFEDLGIDREIAREALTLAPKIRKRWTILRNGLREEEIEDVFNFIESL</sequence>
<dbReference type="GO" id="GO:0008654">
    <property type="term" value="P:phospholipid biosynthetic process"/>
    <property type="evidence" value="ECO:0007669"/>
    <property type="project" value="UniProtKB-KW"/>
</dbReference>
<dbReference type="EMBL" id="CP002009">
    <property type="protein sequence ID" value="ADG13177.1"/>
    <property type="molecule type" value="Genomic_DNA"/>
</dbReference>
<dbReference type="eggNOG" id="arCOG00982">
    <property type="taxonomic scope" value="Archaea"/>
</dbReference>
<evidence type="ECO:0000256" key="5">
    <source>
        <dbReference type="ARBA" id="ARBA00022857"/>
    </source>
</evidence>
<keyword evidence="9" id="KW-0594">Phospholipid biosynthesis</keyword>
<dbReference type="AlphaFoldDB" id="D5VRH4"/>
<dbReference type="PANTHER" id="PTHR43616">
    <property type="entry name" value="GLYCEROL DEHYDROGENASE"/>
    <property type="match status" value="1"/>
</dbReference>
<keyword evidence="2" id="KW-0444">Lipid biosynthesis</keyword>
<keyword evidence="6" id="KW-0560">Oxidoreductase</keyword>
<evidence type="ECO:0000256" key="3">
    <source>
        <dbReference type="ARBA" id="ARBA00022723"/>
    </source>
</evidence>
<dbReference type="OrthoDB" id="8656at2157"/>
<accession>D5VRH4</accession>
<protein>
    <submittedName>
        <fullName evidence="11">3-dehydroquinate synthase</fullName>
    </submittedName>
</protein>
<dbReference type="Gene3D" id="1.20.1090.10">
    <property type="entry name" value="Dehydroquinate synthase-like - alpha domain"/>
    <property type="match status" value="1"/>
</dbReference>
<dbReference type="HOGENOM" id="CLU_038362_0_0_2"/>
<keyword evidence="8" id="KW-0443">Lipid metabolism</keyword>
<dbReference type="GO" id="GO:0016614">
    <property type="term" value="F:oxidoreductase activity, acting on CH-OH group of donors"/>
    <property type="evidence" value="ECO:0007669"/>
    <property type="project" value="InterPro"/>
</dbReference>
<dbReference type="Gene3D" id="3.40.50.1970">
    <property type="match status" value="1"/>
</dbReference>
<dbReference type="RefSeq" id="WP_013099923.1">
    <property type="nucleotide sequence ID" value="NC_014122.1"/>
</dbReference>
<proteinExistence type="predicted"/>
<evidence type="ECO:0000256" key="6">
    <source>
        <dbReference type="ARBA" id="ARBA00023002"/>
    </source>
</evidence>
<name>D5VRH4_METIM</name>
<dbReference type="STRING" id="573063.Metin_0507"/>
<organism evidence="11 12">
    <name type="scientific">Methanocaldococcus infernus (strain DSM 11812 / JCM 15783 / ME)</name>
    <dbReference type="NCBI Taxonomy" id="573063"/>
    <lineage>
        <taxon>Archaea</taxon>
        <taxon>Methanobacteriati</taxon>
        <taxon>Methanobacteriota</taxon>
        <taxon>Methanomada group</taxon>
        <taxon>Methanococci</taxon>
        <taxon>Methanococcales</taxon>
        <taxon>Methanocaldococcaceae</taxon>
        <taxon>Methanocaldococcus</taxon>
    </lineage>
</organism>
<evidence type="ECO:0000256" key="9">
    <source>
        <dbReference type="ARBA" id="ARBA00023209"/>
    </source>
</evidence>
<evidence type="ECO:0000256" key="4">
    <source>
        <dbReference type="ARBA" id="ARBA00022833"/>
    </source>
</evidence>
<dbReference type="SUPFAM" id="SSF56796">
    <property type="entry name" value="Dehydroquinate synthase-like"/>
    <property type="match status" value="1"/>
</dbReference>
<keyword evidence="5" id="KW-0521">NADP</keyword>
<dbReference type="CDD" id="cd08173">
    <property type="entry name" value="Gro1PDH"/>
    <property type="match status" value="1"/>
</dbReference>
<keyword evidence="3" id="KW-0479">Metal-binding</keyword>
<gene>
    <name evidence="11" type="ordered locus">Metin_0507</name>
</gene>
<keyword evidence="4" id="KW-0862">Zinc</keyword>
<keyword evidence="1" id="KW-0963">Cytoplasm</keyword>
<evidence type="ECO:0000256" key="7">
    <source>
        <dbReference type="ARBA" id="ARBA00023027"/>
    </source>
</evidence>
<dbReference type="Pfam" id="PF13685">
    <property type="entry name" value="Fe-ADH_2"/>
    <property type="match status" value="1"/>
</dbReference>
<keyword evidence="12" id="KW-1185">Reference proteome</keyword>
<dbReference type="GO" id="GO:0046872">
    <property type="term" value="F:metal ion binding"/>
    <property type="evidence" value="ECO:0007669"/>
    <property type="project" value="UniProtKB-KW"/>
</dbReference>
<evidence type="ECO:0000256" key="8">
    <source>
        <dbReference type="ARBA" id="ARBA00023098"/>
    </source>
</evidence>
<dbReference type="KEGG" id="mif:Metin_0507"/>
<evidence type="ECO:0000256" key="10">
    <source>
        <dbReference type="ARBA" id="ARBA00023264"/>
    </source>
</evidence>
<keyword evidence="7" id="KW-0520">NAD</keyword>
<dbReference type="GeneID" id="9131512"/>
<evidence type="ECO:0000256" key="2">
    <source>
        <dbReference type="ARBA" id="ARBA00022516"/>
    </source>
</evidence>
<keyword evidence="10" id="KW-1208">Phospholipid metabolism</keyword>